<keyword evidence="2" id="KW-0240">DNA-directed RNA polymerase</keyword>
<feature type="region of interest" description="Disordered" evidence="1">
    <location>
        <begin position="145"/>
        <end position="164"/>
    </location>
</feature>
<reference evidence="2 3" key="1">
    <citation type="submission" date="2020-08" db="EMBL/GenBank/DDBJ databases">
        <title>Sequencing the genomes of 1000 actinobacteria strains.</title>
        <authorList>
            <person name="Klenk H.-P."/>
        </authorList>
    </citation>
    <scope>NUCLEOTIDE SEQUENCE [LARGE SCALE GENOMIC DNA]</scope>
    <source>
        <strain evidence="2 3">DSM 44593</strain>
    </source>
</reference>
<dbReference type="SUPFAM" id="SSF88659">
    <property type="entry name" value="Sigma3 and sigma4 domains of RNA polymerase sigma factors"/>
    <property type="match status" value="1"/>
</dbReference>
<name>A0A841EAF5_9ACTN</name>
<gene>
    <name evidence="2" type="ORF">HNR25_001799</name>
</gene>
<sequence length="243" mass="26166">MSSTPFSVLRRSFDTLAATHGGPLLDAAGITGAPRTSLSAADLAAWLPEATAEATDEAWRRLIVRARTGEAAWTVIAAGLALPGLYAARNRMCRGLGADVADLEAEMLSALIAQMRALDPEPRAVCGRLVYAVRKAGQRYRYLRDQQRRRERPHQDARREAALPRARGPVTVLAEAVAGGVLTSQEAELVARTHLEGHRLTAVARELGLSYTTARRRRKHACARLAETIQDGKAAASVDADGL</sequence>
<feature type="compositionally biased region" description="Basic and acidic residues" evidence="1">
    <location>
        <begin position="145"/>
        <end position="162"/>
    </location>
</feature>
<dbReference type="InterPro" id="IPR013324">
    <property type="entry name" value="RNA_pol_sigma_r3/r4-like"/>
</dbReference>
<comment type="caution">
    <text evidence="2">The sequence shown here is derived from an EMBL/GenBank/DDBJ whole genome shotgun (WGS) entry which is preliminary data.</text>
</comment>
<evidence type="ECO:0000313" key="2">
    <source>
        <dbReference type="EMBL" id="MBB5998048.1"/>
    </source>
</evidence>
<proteinExistence type="predicted"/>
<dbReference type="AlphaFoldDB" id="A0A841EAF5"/>
<evidence type="ECO:0000313" key="3">
    <source>
        <dbReference type="Proteomes" id="UP000578077"/>
    </source>
</evidence>
<dbReference type="Proteomes" id="UP000578077">
    <property type="component" value="Unassembled WGS sequence"/>
</dbReference>
<keyword evidence="3" id="KW-1185">Reference proteome</keyword>
<accession>A0A841EAF5</accession>
<dbReference type="GO" id="GO:0000428">
    <property type="term" value="C:DNA-directed RNA polymerase complex"/>
    <property type="evidence" value="ECO:0007669"/>
    <property type="project" value="UniProtKB-KW"/>
</dbReference>
<dbReference type="EMBL" id="JACHLY010000001">
    <property type="protein sequence ID" value="MBB5998048.1"/>
    <property type="molecule type" value="Genomic_DNA"/>
</dbReference>
<organism evidence="2 3">
    <name type="scientific">Streptomonospora salina</name>
    <dbReference type="NCBI Taxonomy" id="104205"/>
    <lineage>
        <taxon>Bacteria</taxon>
        <taxon>Bacillati</taxon>
        <taxon>Actinomycetota</taxon>
        <taxon>Actinomycetes</taxon>
        <taxon>Streptosporangiales</taxon>
        <taxon>Nocardiopsidaceae</taxon>
        <taxon>Streptomonospora</taxon>
    </lineage>
</organism>
<dbReference type="RefSeq" id="WP_184634200.1">
    <property type="nucleotide sequence ID" value="NZ_BAABKT010000023.1"/>
</dbReference>
<evidence type="ECO:0000256" key="1">
    <source>
        <dbReference type="SAM" id="MobiDB-lite"/>
    </source>
</evidence>
<keyword evidence="2" id="KW-0804">Transcription</keyword>
<protein>
    <submittedName>
        <fullName evidence="2">DNA-directed RNA polymerase specialized sigma24 family protein</fullName>
    </submittedName>
</protein>